<feature type="transmembrane region" description="Helical" evidence="1">
    <location>
        <begin position="292"/>
        <end position="317"/>
    </location>
</feature>
<dbReference type="EMBL" id="GG662540">
    <property type="protein sequence ID" value="EAS02361.1"/>
    <property type="molecule type" value="Genomic_DNA"/>
</dbReference>
<dbReference type="InParanoid" id="Q240Q3"/>
<organism evidence="2 3">
    <name type="scientific">Tetrahymena thermophila (strain SB210)</name>
    <dbReference type="NCBI Taxonomy" id="312017"/>
    <lineage>
        <taxon>Eukaryota</taxon>
        <taxon>Sar</taxon>
        <taxon>Alveolata</taxon>
        <taxon>Ciliophora</taxon>
        <taxon>Intramacronucleata</taxon>
        <taxon>Oligohymenophorea</taxon>
        <taxon>Hymenostomatida</taxon>
        <taxon>Tetrahymenina</taxon>
        <taxon>Tetrahymenidae</taxon>
        <taxon>Tetrahymena</taxon>
    </lineage>
</organism>
<dbReference type="KEGG" id="tet:TTHERM_00624790"/>
<feature type="transmembrane region" description="Helical" evidence="1">
    <location>
        <begin position="75"/>
        <end position="94"/>
    </location>
</feature>
<gene>
    <name evidence="2" type="ORF">TTHERM_00624790</name>
</gene>
<evidence type="ECO:0000313" key="2">
    <source>
        <dbReference type="EMBL" id="EAS02361.1"/>
    </source>
</evidence>
<feature type="transmembrane region" description="Helical" evidence="1">
    <location>
        <begin position="101"/>
        <end position="127"/>
    </location>
</feature>
<dbReference type="RefSeq" id="XP_001022606.1">
    <property type="nucleotide sequence ID" value="XM_001022606.3"/>
</dbReference>
<keyword evidence="1" id="KW-0472">Membrane</keyword>
<dbReference type="HOGENOM" id="CLU_832823_0_0_1"/>
<keyword evidence="1" id="KW-1133">Transmembrane helix</keyword>
<dbReference type="AlphaFoldDB" id="Q240Q3"/>
<keyword evidence="3" id="KW-1185">Reference proteome</keyword>
<name>Q240Q3_TETTS</name>
<keyword evidence="1 2" id="KW-0812">Transmembrane</keyword>
<evidence type="ECO:0000256" key="1">
    <source>
        <dbReference type="SAM" id="Phobius"/>
    </source>
</evidence>
<dbReference type="GeneID" id="7831672"/>
<proteinExistence type="predicted"/>
<reference evidence="3" key="1">
    <citation type="journal article" date="2006" name="PLoS Biol.">
        <title>Macronuclear genome sequence of the ciliate Tetrahymena thermophila, a model eukaryote.</title>
        <authorList>
            <person name="Eisen J.A."/>
            <person name="Coyne R.S."/>
            <person name="Wu M."/>
            <person name="Wu D."/>
            <person name="Thiagarajan M."/>
            <person name="Wortman J.R."/>
            <person name="Badger J.H."/>
            <person name="Ren Q."/>
            <person name="Amedeo P."/>
            <person name="Jones K.M."/>
            <person name="Tallon L.J."/>
            <person name="Delcher A.L."/>
            <person name="Salzberg S.L."/>
            <person name="Silva J.C."/>
            <person name="Haas B.J."/>
            <person name="Majoros W.H."/>
            <person name="Farzad M."/>
            <person name="Carlton J.M."/>
            <person name="Smith R.K. Jr."/>
            <person name="Garg J."/>
            <person name="Pearlman R.E."/>
            <person name="Karrer K.M."/>
            <person name="Sun L."/>
            <person name="Manning G."/>
            <person name="Elde N.C."/>
            <person name="Turkewitz A.P."/>
            <person name="Asai D.J."/>
            <person name="Wilkes D.E."/>
            <person name="Wang Y."/>
            <person name="Cai H."/>
            <person name="Collins K."/>
            <person name="Stewart B.A."/>
            <person name="Lee S.R."/>
            <person name="Wilamowska K."/>
            <person name="Weinberg Z."/>
            <person name="Ruzzo W.L."/>
            <person name="Wloga D."/>
            <person name="Gaertig J."/>
            <person name="Frankel J."/>
            <person name="Tsao C.-C."/>
            <person name="Gorovsky M.A."/>
            <person name="Keeling P.J."/>
            <person name="Waller R.F."/>
            <person name="Patron N.J."/>
            <person name="Cherry J.M."/>
            <person name="Stover N.A."/>
            <person name="Krieger C.J."/>
            <person name="del Toro C."/>
            <person name="Ryder H.F."/>
            <person name="Williamson S.C."/>
            <person name="Barbeau R.A."/>
            <person name="Hamilton E.P."/>
            <person name="Orias E."/>
        </authorList>
    </citation>
    <scope>NUCLEOTIDE SEQUENCE [LARGE SCALE GENOMIC DNA]</scope>
    <source>
        <strain evidence="3">SB210</strain>
    </source>
</reference>
<protein>
    <submittedName>
        <fullName evidence="2">Transmembrane protein, putative</fullName>
    </submittedName>
</protein>
<evidence type="ECO:0000313" key="3">
    <source>
        <dbReference type="Proteomes" id="UP000009168"/>
    </source>
</evidence>
<accession>Q240Q3</accession>
<dbReference type="Proteomes" id="UP000009168">
    <property type="component" value="Unassembled WGS sequence"/>
</dbReference>
<sequence>MPETITKVVANSKCIENELVANIPDASKQATELKSISNEEKLSDQTSYIKEQQNFDKRTWDNKKDFIYLQYSDSMSFVNIIISLLLWAFLYFAISQAIGKVLGWILFGVCYIIYLIECTNCSIFRSILNRKHESEHVEAYISSFLNLTPMIAFAVNKLVAVQQEKSQENKQQQNDIESQNVYELQIQNKSNSNNQENQQSIQFQQESIHFEFEKVNYELININDLMGKYNSFKLRINSITKISDEYSQNLWSKKKEQFKQEQEQIKGTKIISTIQYTDFNNQKYLLYIKSSFIYHIFVLTYSFLSLIGLSILFRIFYNVSVPTIQAQLEKKLTC</sequence>